<evidence type="ECO:0000256" key="5">
    <source>
        <dbReference type="ARBA" id="ARBA00022927"/>
    </source>
</evidence>
<dbReference type="AlphaFoldDB" id="A0A6J4PT83"/>
<dbReference type="EMBL" id="CADCUV010000130">
    <property type="protein sequence ID" value="CAA9424653.1"/>
    <property type="molecule type" value="Genomic_DNA"/>
</dbReference>
<gene>
    <name evidence="9" type="primary">tatA</name>
    <name evidence="11" type="ORF">AVDCRST_MAG22-2828</name>
</gene>
<dbReference type="PANTHER" id="PTHR42982:SF1">
    <property type="entry name" value="SEC-INDEPENDENT PROTEIN TRANSLOCASE PROTEIN TATA"/>
    <property type="match status" value="1"/>
</dbReference>
<keyword evidence="5 9" id="KW-0653">Protein transport</keyword>
<dbReference type="PANTHER" id="PTHR42982">
    <property type="entry name" value="SEC-INDEPENDENT PROTEIN TRANSLOCASE PROTEIN TATA"/>
    <property type="match status" value="1"/>
</dbReference>
<proteinExistence type="inferred from homology"/>
<feature type="compositionally biased region" description="Basic and acidic residues" evidence="10">
    <location>
        <begin position="79"/>
        <end position="102"/>
    </location>
</feature>
<dbReference type="InterPro" id="IPR006312">
    <property type="entry name" value="TatA/E"/>
</dbReference>
<dbReference type="NCBIfam" id="TIGR01411">
    <property type="entry name" value="tatAE"/>
    <property type="match status" value="1"/>
</dbReference>
<keyword evidence="4 9" id="KW-0812">Transmembrane</keyword>
<comment type="subunit">
    <text evidence="9">The Tat system comprises two distinct complexes: a TatABC complex, containing multiple copies of TatA, TatB and TatC subunits, and a separate TatA complex, containing only TatA subunits. Substrates initially bind to the TatABC complex, which probably triggers association of the separate TatA complex to form the active translocon.</text>
</comment>
<comment type="function">
    <text evidence="9">Part of the twin-arginine translocation (Tat) system that transports large folded proteins containing a characteristic twin-arginine motif in their signal peptide across membranes. TatA could form the protein-conducting channel of the Tat system.</text>
</comment>
<feature type="compositionally biased region" description="Basic and acidic residues" evidence="10">
    <location>
        <begin position="48"/>
        <end position="72"/>
    </location>
</feature>
<accession>A0A6J4PT83</accession>
<evidence type="ECO:0000256" key="6">
    <source>
        <dbReference type="ARBA" id="ARBA00022989"/>
    </source>
</evidence>
<keyword evidence="8 9" id="KW-0472">Membrane</keyword>
<comment type="subcellular location">
    <subcellularLocation>
        <location evidence="1 9">Cell membrane</location>
        <topology evidence="1 9">Single-pass membrane protein</topology>
    </subcellularLocation>
</comment>
<evidence type="ECO:0000256" key="1">
    <source>
        <dbReference type="ARBA" id="ARBA00004162"/>
    </source>
</evidence>
<keyword evidence="6 9" id="KW-1133">Transmembrane helix</keyword>
<dbReference type="GO" id="GO:0043953">
    <property type="term" value="P:protein transport by the Tat complex"/>
    <property type="evidence" value="ECO:0007669"/>
    <property type="project" value="UniProtKB-UniRule"/>
</dbReference>
<dbReference type="Pfam" id="PF02416">
    <property type="entry name" value="TatA_B_E"/>
    <property type="match status" value="1"/>
</dbReference>
<evidence type="ECO:0000256" key="2">
    <source>
        <dbReference type="ARBA" id="ARBA00022448"/>
    </source>
</evidence>
<keyword evidence="7 9" id="KW-0811">Translocation</keyword>
<evidence type="ECO:0000256" key="9">
    <source>
        <dbReference type="HAMAP-Rule" id="MF_00236"/>
    </source>
</evidence>
<name>A0A6J4PT83_9ACTN</name>
<evidence type="ECO:0000256" key="7">
    <source>
        <dbReference type="ARBA" id="ARBA00023010"/>
    </source>
</evidence>
<dbReference type="InterPro" id="IPR003369">
    <property type="entry name" value="TatA/B/E"/>
</dbReference>
<organism evidence="11">
    <name type="scientific">uncultured Rubrobacteraceae bacterium</name>
    <dbReference type="NCBI Taxonomy" id="349277"/>
    <lineage>
        <taxon>Bacteria</taxon>
        <taxon>Bacillati</taxon>
        <taxon>Actinomycetota</taxon>
        <taxon>Rubrobacteria</taxon>
        <taxon>Rubrobacterales</taxon>
        <taxon>Rubrobacteraceae</taxon>
        <taxon>environmental samples</taxon>
    </lineage>
</organism>
<dbReference type="GO" id="GO:0008320">
    <property type="term" value="F:protein transmembrane transporter activity"/>
    <property type="evidence" value="ECO:0007669"/>
    <property type="project" value="UniProtKB-UniRule"/>
</dbReference>
<feature type="region of interest" description="Disordered" evidence="10">
    <location>
        <begin position="48"/>
        <end position="102"/>
    </location>
</feature>
<sequence>MSSFALIPGIPTLGPMELIIALVVILLLFGAKRIPELARGLGSGVREFKAGTKEGQLEDKKDKEKTDGRTDEEGVTTEAKADEAKLGDDVTVEAEKAEQKRS</sequence>
<comment type="similarity">
    <text evidence="9">Belongs to the TatA/E family.</text>
</comment>
<keyword evidence="2 9" id="KW-0813">Transport</keyword>
<evidence type="ECO:0000313" key="11">
    <source>
        <dbReference type="EMBL" id="CAA9424653.1"/>
    </source>
</evidence>
<evidence type="ECO:0000256" key="10">
    <source>
        <dbReference type="SAM" id="MobiDB-lite"/>
    </source>
</evidence>
<dbReference type="GO" id="GO:0033281">
    <property type="term" value="C:TAT protein transport complex"/>
    <property type="evidence" value="ECO:0007669"/>
    <property type="project" value="UniProtKB-UniRule"/>
</dbReference>
<dbReference type="Gene3D" id="1.20.5.3310">
    <property type="match status" value="1"/>
</dbReference>
<evidence type="ECO:0000256" key="3">
    <source>
        <dbReference type="ARBA" id="ARBA00022475"/>
    </source>
</evidence>
<dbReference type="HAMAP" id="MF_00236">
    <property type="entry name" value="TatA_E"/>
    <property type="match status" value="1"/>
</dbReference>
<evidence type="ECO:0000256" key="8">
    <source>
        <dbReference type="ARBA" id="ARBA00023136"/>
    </source>
</evidence>
<reference evidence="11" key="1">
    <citation type="submission" date="2020-02" db="EMBL/GenBank/DDBJ databases">
        <authorList>
            <person name="Meier V. D."/>
        </authorList>
    </citation>
    <scope>NUCLEOTIDE SEQUENCE</scope>
    <source>
        <strain evidence="11">AVDCRST_MAG22</strain>
    </source>
</reference>
<evidence type="ECO:0000256" key="4">
    <source>
        <dbReference type="ARBA" id="ARBA00022692"/>
    </source>
</evidence>
<protein>
    <recommendedName>
        <fullName evidence="9">Sec-independent protein translocase protein TatA</fullName>
    </recommendedName>
</protein>
<keyword evidence="3 9" id="KW-1003">Cell membrane</keyword>
<feature type="transmembrane region" description="Helical" evidence="9">
    <location>
        <begin position="6"/>
        <end position="29"/>
    </location>
</feature>